<proteinExistence type="predicted"/>
<dbReference type="eggNOG" id="COG0614">
    <property type="taxonomic scope" value="Bacteria"/>
</dbReference>
<accession>B8IYX9</accession>
<dbReference type="KEGG" id="dds:Ddes_0798"/>
<dbReference type="PROSITE" id="PS50983">
    <property type="entry name" value="FE_B12_PBP"/>
    <property type="match status" value="1"/>
</dbReference>
<dbReference type="SUPFAM" id="SSF53807">
    <property type="entry name" value="Helical backbone' metal receptor"/>
    <property type="match status" value="1"/>
</dbReference>
<dbReference type="PANTHER" id="PTHR30535">
    <property type="entry name" value="VITAMIN B12-BINDING PROTEIN"/>
    <property type="match status" value="1"/>
</dbReference>
<reference evidence="4" key="1">
    <citation type="submission" date="2009-01" db="EMBL/GenBank/DDBJ databases">
        <title>Complete sequence of Desulfovibrio desulfuricans subsp. desulfuricans str. ATCC 27774.</title>
        <authorList>
            <consortium name="US DOE Joint Genome Institute"/>
            <person name="Lucas S."/>
            <person name="Copeland A."/>
            <person name="Lapidus A."/>
            <person name="Glavina del Rio T."/>
            <person name="Tice H."/>
            <person name="Bruce D."/>
            <person name="Goodwin L."/>
            <person name="Pitluck S."/>
            <person name="Sims D."/>
            <person name="Lu M."/>
            <person name="Kiss H."/>
            <person name="Meineke L."/>
            <person name="Brettin T."/>
            <person name="Detter J.C."/>
            <person name="Han C."/>
            <person name="Larimer F."/>
            <person name="Land M."/>
            <person name="Hauser L."/>
            <person name="Kyrpides N."/>
            <person name="Ovchinnikova G."/>
            <person name="Hazen T.C."/>
        </authorList>
    </citation>
    <scope>NUCLEOTIDE SEQUENCE [LARGE SCALE GENOMIC DNA]</scope>
    <source>
        <strain evidence="4">ATCC 27774</strain>
    </source>
</reference>
<gene>
    <name evidence="4" type="ordered locus">Ddes_0798</name>
</gene>
<protein>
    <submittedName>
        <fullName evidence="4">Periplasmic binding protein</fullName>
    </submittedName>
</protein>
<dbReference type="InterPro" id="IPR002491">
    <property type="entry name" value="ABC_transptr_periplasmic_BD"/>
</dbReference>
<sequence length="306" mass="33591">MQAEPASVPHQKNSTTPADTGHSVANGAPDDVDTPIMVSDDTGHVVRLQQPARRVIALYGAFNELLLALGAGDVLAARTVADAAVPGLEHLPAIGTHMRPNAELVVRQSPDLVIQLAGRNEALLQTENLRALGLDVLVFEMNSFEQMFAVLQKLGRLTGRESEASALVKAWRERLAALEARYADMEPVSVFYEVRYPNLLGAGRGGIVNDMIRRAGGRNVIADEKKLVRFNEEALLAADPDVYIMQRGPMNPEPQPLEQRQHYKSMRAVREGRVLVVDEERFARPGPRAVDAAEELGRFLHFRSAP</sequence>
<evidence type="ECO:0000256" key="2">
    <source>
        <dbReference type="SAM" id="MobiDB-lite"/>
    </source>
</evidence>
<feature type="domain" description="Fe/B12 periplasmic-binding" evidence="3">
    <location>
        <begin position="54"/>
        <end position="304"/>
    </location>
</feature>
<dbReference type="STRING" id="525146.Ddes_0798"/>
<evidence type="ECO:0000313" key="4">
    <source>
        <dbReference type="EMBL" id="ACL48706.1"/>
    </source>
</evidence>
<evidence type="ECO:0000259" key="3">
    <source>
        <dbReference type="PROSITE" id="PS50983"/>
    </source>
</evidence>
<dbReference type="AlphaFoldDB" id="B8IYX9"/>
<feature type="region of interest" description="Disordered" evidence="2">
    <location>
        <begin position="1"/>
        <end position="32"/>
    </location>
</feature>
<dbReference type="NCBIfam" id="NF038402">
    <property type="entry name" value="TroA_like"/>
    <property type="match status" value="1"/>
</dbReference>
<dbReference type="PANTHER" id="PTHR30535:SF34">
    <property type="entry name" value="MOLYBDATE-BINDING PROTEIN MOLA"/>
    <property type="match status" value="1"/>
</dbReference>
<evidence type="ECO:0000256" key="1">
    <source>
        <dbReference type="ARBA" id="ARBA00022729"/>
    </source>
</evidence>
<dbReference type="HOGENOM" id="CLU_038034_2_5_7"/>
<dbReference type="Pfam" id="PF01497">
    <property type="entry name" value="Peripla_BP_2"/>
    <property type="match status" value="1"/>
</dbReference>
<dbReference type="InterPro" id="IPR050902">
    <property type="entry name" value="ABC_Transporter_SBP"/>
</dbReference>
<dbReference type="EMBL" id="CP001358">
    <property type="protein sequence ID" value="ACL48706.1"/>
    <property type="molecule type" value="Genomic_DNA"/>
</dbReference>
<dbReference type="InterPro" id="IPR054828">
    <property type="entry name" value="Vit_B12_bind_prot"/>
</dbReference>
<dbReference type="Gene3D" id="3.40.50.1980">
    <property type="entry name" value="Nitrogenase molybdenum iron protein domain"/>
    <property type="match status" value="2"/>
</dbReference>
<keyword evidence="1" id="KW-0732">Signal</keyword>
<organism evidence="4">
    <name type="scientific">Desulfovibrio desulfuricans (strain ATCC 27774 / DSM 6949 / MB)</name>
    <dbReference type="NCBI Taxonomy" id="525146"/>
    <lineage>
        <taxon>Bacteria</taxon>
        <taxon>Pseudomonadati</taxon>
        <taxon>Thermodesulfobacteriota</taxon>
        <taxon>Desulfovibrionia</taxon>
        <taxon>Desulfovibrionales</taxon>
        <taxon>Desulfovibrionaceae</taxon>
        <taxon>Desulfovibrio</taxon>
    </lineage>
</organism>
<name>B8IYX9_DESDA</name>